<dbReference type="Pfam" id="PF00128">
    <property type="entry name" value="Alpha-amylase"/>
    <property type="match status" value="1"/>
</dbReference>
<dbReference type="Gene3D" id="2.60.40.1180">
    <property type="entry name" value="Golgi alpha-mannosidase II"/>
    <property type="match status" value="1"/>
</dbReference>
<evidence type="ECO:0000259" key="7">
    <source>
        <dbReference type="SMART" id="SM00642"/>
    </source>
</evidence>
<evidence type="ECO:0000256" key="2">
    <source>
        <dbReference type="ARBA" id="ARBA00008061"/>
    </source>
</evidence>
<dbReference type="Proteomes" id="UP001487740">
    <property type="component" value="Unassembled WGS sequence"/>
</dbReference>
<keyword evidence="5" id="KW-0326">Glycosidase</keyword>
<comment type="caution">
    <text evidence="8">The sequence shown here is derived from an EMBL/GenBank/DDBJ whole genome shotgun (WGS) entry which is preliminary data.</text>
</comment>
<accession>A0AAW0U6T3</accession>
<proteinExistence type="inferred from homology"/>
<keyword evidence="6" id="KW-1133">Transmembrane helix</keyword>
<dbReference type="InterPro" id="IPR045857">
    <property type="entry name" value="O16G_dom_2"/>
</dbReference>
<dbReference type="InterPro" id="IPR017853">
    <property type="entry name" value="GH"/>
</dbReference>
<dbReference type="PANTHER" id="PTHR10357:SF179">
    <property type="entry name" value="NEUTRAL AND BASIC AMINO ACID TRANSPORT PROTEIN RBAT"/>
    <property type="match status" value="1"/>
</dbReference>
<sequence length="588" mass="67229">MQRSYMFAGAFVVLFVGIIVIVVVCVSSMNGWKEHNADGPKFWEQGGVYQVYPRSFGDSDGDGTGDLMGVVAHSDHLKDLGVVTVWLSPIFKSPMKDFGYDISNYMAIDPIFGTMDDFERLVASLHRNGLKVVLDFVPNHSSNLHEWFTKSEAREGNYTDYYVWAEAKDYDKNNTPIPPNNWMSEFGGSAWEWSGIRGQFYYHQFLAEQPDLNYRNEHVKEEMKNVLRFWLDKGVDGFRVDAVKYLVEAQDLNLDEPTDSDNPELLHHIFTTNQPETFQILREWRELVDKYHEKVLMVEVYSEVEDVMKYYGNQSVPLAHFPFNFFMLEALNNRSTLNGYALKDTISLWLDYMPEGKWPNWVLGNHDNGRVASRLGKDMVDALNMVVLLLPGTPVTYNGEEIGMENTFISWEDTRDPEGCRWGPDHYQEHSRDPERTPMQWNDGHMAGFTNGNNTWLPINANYQEINVAAQKNATHSHLKFYQHVTEIRQEETFKKGKVTFPTYDDSTFSFIRSLEGHPSYLAVVNVATVNRTVNLHLGANFQLPDKAEMVIHSSTSVAKETPSGSTVFLDSLTLVAGEGVLLKLPED</sequence>
<dbReference type="AlphaFoldDB" id="A0AAW0U6T3"/>
<dbReference type="EMBL" id="JARAKH010000018">
    <property type="protein sequence ID" value="KAK8395419.1"/>
    <property type="molecule type" value="Genomic_DNA"/>
</dbReference>
<dbReference type="FunFam" id="3.90.400.10:FF:000001">
    <property type="entry name" value="Maltase A3, isoform A"/>
    <property type="match status" value="1"/>
</dbReference>
<protein>
    <recommendedName>
        <fullName evidence="3">alpha-glucosidase</fullName>
        <ecNumber evidence="3">3.2.1.20</ecNumber>
    </recommendedName>
</protein>
<dbReference type="SMART" id="SM00642">
    <property type="entry name" value="Aamy"/>
    <property type="match status" value="1"/>
</dbReference>
<dbReference type="GO" id="GO:0004558">
    <property type="term" value="F:alpha-1,4-glucosidase activity"/>
    <property type="evidence" value="ECO:0007669"/>
    <property type="project" value="UniProtKB-EC"/>
</dbReference>
<dbReference type="InterPro" id="IPR013780">
    <property type="entry name" value="Glyco_hydro_b"/>
</dbReference>
<comment type="catalytic activity">
    <reaction evidence="1">
        <text>Hydrolysis of terminal, non-reducing (1-&gt;4)-linked alpha-D-glucose residues with release of alpha-D-glucose.</text>
        <dbReference type="EC" id="3.2.1.20"/>
    </reaction>
</comment>
<dbReference type="EMBL" id="JARAKH010000018">
    <property type="protein sequence ID" value="KAK8395420.1"/>
    <property type="molecule type" value="Genomic_DNA"/>
</dbReference>
<name>A0AAW0U6T3_SCYPA</name>
<dbReference type="CDD" id="cd11328">
    <property type="entry name" value="AmyAc_maltase"/>
    <property type="match status" value="1"/>
</dbReference>
<keyword evidence="9" id="KW-1185">Reference proteome</keyword>
<dbReference type="EC" id="3.2.1.20" evidence="3"/>
<evidence type="ECO:0000256" key="1">
    <source>
        <dbReference type="ARBA" id="ARBA00001657"/>
    </source>
</evidence>
<keyword evidence="6" id="KW-0472">Membrane</keyword>
<organism evidence="8 9">
    <name type="scientific">Scylla paramamosain</name>
    <name type="common">Mud crab</name>
    <dbReference type="NCBI Taxonomy" id="85552"/>
    <lineage>
        <taxon>Eukaryota</taxon>
        <taxon>Metazoa</taxon>
        <taxon>Ecdysozoa</taxon>
        <taxon>Arthropoda</taxon>
        <taxon>Crustacea</taxon>
        <taxon>Multicrustacea</taxon>
        <taxon>Malacostraca</taxon>
        <taxon>Eumalacostraca</taxon>
        <taxon>Eucarida</taxon>
        <taxon>Decapoda</taxon>
        <taxon>Pleocyemata</taxon>
        <taxon>Brachyura</taxon>
        <taxon>Eubrachyura</taxon>
        <taxon>Portunoidea</taxon>
        <taxon>Portunidae</taxon>
        <taxon>Portuninae</taxon>
        <taxon>Scylla</taxon>
    </lineage>
</organism>
<keyword evidence="5" id="KW-0378">Hydrolase</keyword>
<evidence type="ECO:0000313" key="9">
    <source>
        <dbReference type="Proteomes" id="UP001487740"/>
    </source>
</evidence>
<keyword evidence="6" id="KW-0812">Transmembrane</keyword>
<evidence type="ECO:0000256" key="5">
    <source>
        <dbReference type="ARBA" id="ARBA00023295"/>
    </source>
</evidence>
<evidence type="ECO:0000256" key="3">
    <source>
        <dbReference type="ARBA" id="ARBA00012741"/>
    </source>
</evidence>
<comment type="similarity">
    <text evidence="2">Belongs to the glycosyl hydrolase 13 family.</text>
</comment>
<dbReference type="GO" id="GO:0005975">
    <property type="term" value="P:carbohydrate metabolic process"/>
    <property type="evidence" value="ECO:0007669"/>
    <property type="project" value="InterPro"/>
</dbReference>
<dbReference type="PANTHER" id="PTHR10357">
    <property type="entry name" value="ALPHA-AMYLASE FAMILY MEMBER"/>
    <property type="match status" value="1"/>
</dbReference>
<evidence type="ECO:0000256" key="6">
    <source>
        <dbReference type="SAM" id="Phobius"/>
    </source>
</evidence>
<feature type="domain" description="Glycosyl hydrolase family 13 catalytic" evidence="7">
    <location>
        <begin position="50"/>
        <end position="436"/>
    </location>
</feature>
<dbReference type="Gene3D" id="3.90.400.10">
    <property type="entry name" value="Oligo-1,6-glucosidase, Domain 2"/>
    <property type="match status" value="1"/>
</dbReference>
<dbReference type="SUPFAM" id="SSF51445">
    <property type="entry name" value="(Trans)glycosidases"/>
    <property type="match status" value="1"/>
</dbReference>
<gene>
    <name evidence="8" type="ORF">O3P69_006219</name>
</gene>
<reference evidence="8 9" key="1">
    <citation type="submission" date="2023-03" db="EMBL/GenBank/DDBJ databases">
        <title>High-quality genome of Scylla paramamosain provides insights in environmental adaptation.</title>
        <authorList>
            <person name="Zhang L."/>
        </authorList>
    </citation>
    <scope>NUCLEOTIDE SEQUENCE [LARGE SCALE GENOMIC DNA]</scope>
    <source>
        <strain evidence="8">LZ_2023a</strain>
        <tissue evidence="8">Muscle</tissue>
    </source>
</reference>
<keyword evidence="4" id="KW-0325">Glycoprotein</keyword>
<feature type="transmembrane region" description="Helical" evidence="6">
    <location>
        <begin position="6"/>
        <end position="26"/>
    </location>
</feature>
<evidence type="ECO:0000313" key="8">
    <source>
        <dbReference type="EMBL" id="KAK8395420.1"/>
    </source>
</evidence>
<evidence type="ECO:0000256" key="4">
    <source>
        <dbReference type="ARBA" id="ARBA00023180"/>
    </source>
</evidence>
<dbReference type="Gene3D" id="3.20.20.80">
    <property type="entry name" value="Glycosidases"/>
    <property type="match status" value="1"/>
</dbReference>
<dbReference type="InterPro" id="IPR006047">
    <property type="entry name" value="GH13_cat_dom"/>
</dbReference>